<dbReference type="SMART" id="SM00460">
    <property type="entry name" value="TGc"/>
    <property type="match status" value="1"/>
</dbReference>
<reference evidence="2 3" key="1">
    <citation type="submission" date="2023-04" db="EMBL/GenBank/DDBJ databases">
        <title>Clostridium tannerae sp. nov., isolated from the fecal material of an alpaca.</title>
        <authorList>
            <person name="Miller S."/>
            <person name="Hendry M."/>
            <person name="King J."/>
            <person name="Sankaranarayanan K."/>
            <person name="Lawson P.A."/>
        </authorList>
    </citation>
    <scope>NUCLEOTIDE SEQUENCE [LARGE SCALE GENOMIC DNA]</scope>
    <source>
        <strain evidence="2 3">A1-XYC3</strain>
    </source>
</reference>
<evidence type="ECO:0000259" key="1">
    <source>
        <dbReference type="SMART" id="SM00460"/>
    </source>
</evidence>
<protein>
    <submittedName>
        <fullName evidence="2">Transglutaminase domain-containing protein</fullName>
    </submittedName>
</protein>
<sequence length="385" mass="44843">MFKKRFRILLGICMLLLFAFFSMVYYDKTEEVWYNLSGSKINSGDLKVVTNYDQYYAAVKDAMLNYDSTLTLRTLNYSEKTYNLDVVGKISQETPQLLGIIEGTTITVVNSIPAKLTLNFKYYDSKENLINKEKFVQQKVDEIVNKVIKSEMKDYEKEAALHDYIVNNAQYDERLFTKNMPKESYTAYGLLANKTGVCQGYAELMDRLLKAVGIESKIIIGEAKDETGWISHAWNIVKIGGEYYHLDPTWNDPVTENSSNEPRYSYFNITDEQIVKNHRWNKNNYPKCTSTTYSFNNLNLVEKDRRGNAIKVVKNYNEFYSSIKEAVRQNNSELTFRISNYSESIYDVEKAVTKIYNELWKDGAYSWSHYTDEITNSEYLTVTFE</sequence>
<dbReference type="RefSeq" id="WP_318797415.1">
    <property type="nucleotide sequence ID" value="NZ_JARUJP010000006.1"/>
</dbReference>
<name>A0ABU4JS83_9CLOT</name>
<proteinExistence type="predicted"/>
<dbReference type="PANTHER" id="PTHR46333:SF2">
    <property type="entry name" value="CYTOKINESIS PROTEIN 3"/>
    <property type="match status" value="1"/>
</dbReference>
<comment type="caution">
    <text evidence="2">The sequence shown here is derived from an EMBL/GenBank/DDBJ whole genome shotgun (WGS) entry which is preliminary data.</text>
</comment>
<evidence type="ECO:0000313" key="3">
    <source>
        <dbReference type="Proteomes" id="UP001281656"/>
    </source>
</evidence>
<dbReference type="Gene3D" id="3.10.620.30">
    <property type="match status" value="1"/>
</dbReference>
<dbReference type="InterPro" id="IPR002931">
    <property type="entry name" value="Transglutaminase-like"/>
</dbReference>
<keyword evidence="3" id="KW-1185">Reference proteome</keyword>
<dbReference type="Pfam" id="PF01841">
    <property type="entry name" value="Transglut_core"/>
    <property type="match status" value="1"/>
</dbReference>
<gene>
    <name evidence="2" type="ORF">P8V03_06590</name>
</gene>
<dbReference type="EMBL" id="JARUJP010000006">
    <property type="protein sequence ID" value="MDW8800819.1"/>
    <property type="molecule type" value="Genomic_DNA"/>
</dbReference>
<accession>A0ABU4JS83</accession>
<dbReference type="PANTHER" id="PTHR46333">
    <property type="entry name" value="CYTOKINESIS PROTEIN 3"/>
    <property type="match status" value="1"/>
</dbReference>
<dbReference type="InterPro" id="IPR052557">
    <property type="entry name" value="CAP/Cytokinesis_protein"/>
</dbReference>
<dbReference type="SUPFAM" id="SSF54001">
    <property type="entry name" value="Cysteine proteinases"/>
    <property type="match status" value="1"/>
</dbReference>
<organism evidence="2 3">
    <name type="scientific">Clostridium tanneri</name>
    <dbReference type="NCBI Taxonomy" id="3037988"/>
    <lineage>
        <taxon>Bacteria</taxon>
        <taxon>Bacillati</taxon>
        <taxon>Bacillota</taxon>
        <taxon>Clostridia</taxon>
        <taxon>Eubacteriales</taxon>
        <taxon>Clostridiaceae</taxon>
        <taxon>Clostridium</taxon>
    </lineage>
</organism>
<feature type="domain" description="Transglutaminase-like" evidence="1">
    <location>
        <begin position="190"/>
        <end position="250"/>
    </location>
</feature>
<dbReference type="Proteomes" id="UP001281656">
    <property type="component" value="Unassembled WGS sequence"/>
</dbReference>
<evidence type="ECO:0000313" key="2">
    <source>
        <dbReference type="EMBL" id="MDW8800819.1"/>
    </source>
</evidence>
<dbReference type="InterPro" id="IPR038765">
    <property type="entry name" value="Papain-like_cys_pep_sf"/>
</dbReference>